<dbReference type="HOGENOM" id="CLU_165255_0_2_0"/>
<reference evidence="2 3" key="1">
    <citation type="submission" date="2011-11" db="EMBL/GenBank/DDBJ databases">
        <title>The Noncontiguous Finished genome of Jonquetella anthropi DSM 22815.</title>
        <authorList>
            <consortium name="US DOE Joint Genome Institute (JGI-PGF)"/>
            <person name="Lucas S."/>
            <person name="Copeland A."/>
            <person name="Lapidus A."/>
            <person name="Glavina del Rio T."/>
            <person name="Dalin E."/>
            <person name="Tice H."/>
            <person name="Bruce D."/>
            <person name="Goodwin L."/>
            <person name="Pitluck S."/>
            <person name="Peters L."/>
            <person name="Mikhailova N."/>
            <person name="Held B."/>
            <person name="Kyrpides N."/>
            <person name="Mavromatis K."/>
            <person name="Ivanova N."/>
            <person name="Markowitz V."/>
            <person name="Cheng J.-F."/>
            <person name="Hugenholtz P."/>
            <person name="Woyke T."/>
            <person name="Wu D."/>
            <person name="Gronow S."/>
            <person name="Wellnitz S."/>
            <person name="Brambilla E."/>
            <person name="Klenk H.-P."/>
            <person name="Eisen J.A."/>
        </authorList>
    </citation>
    <scope>NUCLEOTIDE SEQUENCE [LARGE SCALE GENOMIC DNA]</scope>
    <source>
        <strain evidence="2 3">DSM 22815</strain>
    </source>
</reference>
<dbReference type="RefSeq" id="WP_008520698.1">
    <property type="nucleotide sequence ID" value="NZ_CM001376.1"/>
</dbReference>
<gene>
    <name evidence="2" type="ORF">JonanDRAFT_0544</name>
</gene>
<dbReference type="InterPro" id="IPR001455">
    <property type="entry name" value="TusA-like"/>
</dbReference>
<dbReference type="STRING" id="885272.JonanDRAFT_0544"/>
<dbReference type="AlphaFoldDB" id="H0UJT8"/>
<dbReference type="CDD" id="cd03421">
    <property type="entry name" value="SirA_like_N"/>
    <property type="match status" value="1"/>
</dbReference>
<evidence type="ECO:0000259" key="1">
    <source>
        <dbReference type="Pfam" id="PF01206"/>
    </source>
</evidence>
<dbReference type="EMBL" id="CM001376">
    <property type="protein sequence ID" value="EHM12947.1"/>
    <property type="molecule type" value="Genomic_DNA"/>
</dbReference>
<proteinExistence type="predicted"/>
<name>H0UJT8_9BACT</name>
<protein>
    <submittedName>
        <fullName evidence="2">Putative redox protein, regulator of disulfide bond formation</fullName>
    </submittedName>
</protein>
<dbReference type="eggNOG" id="COG0425">
    <property type="taxonomic scope" value="Bacteria"/>
</dbReference>
<dbReference type="Gene3D" id="3.30.110.40">
    <property type="entry name" value="TusA-like domain"/>
    <property type="match status" value="1"/>
</dbReference>
<dbReference type="OrthoDB" id="9797352at2"/>
<evidence type="ECO:0000313" key="2">
    <source>
        <dbReference type="EMBL" id="EHM12947.1"/>
    </source>
</evidence>
<feature type="domain" description="UPF0033" evidence="1">
    <location>
        <begin position="1"/>
        <end position="67"/>
    </location>
</feature>
<evidence type="ECO:0000313" key="3">
    <source>
        <dbReference type="Proteomes" id="UP000003806"/>
    </source>
</evidence>
<dbReference type="Pfam" id="PF01206">
    <property type="entry name" value="TusA"/>
    <property type="match status" value="1"/>
</dbReference>
<sequence length="68" mass="7595">MTIDARGLSCPEPVVLTRRAVVSAPAEFQVIVDNETARGNVIRFATHSGYKLADERQESGDWFLAFRK</sequence>
<dbReference type="Proteomes" id="UP000003806">
    <property type="component" value="Chromosome"/>
</dbReference>
<organism evidence="2 3">
    <name type="scientific">Jonquetella anthropi DSM 22815</name>
    <dbReference type="NCBI Taxonomy" id="885272"/>
    <lineage>
        <taxon>Bacteria</taxon>
        <taxon>Thermotogati</taxon>
        <taxon>Synergistota</taxon>
        <taxon>Synergistia</taxon>
        <taxon>Synergistales</taxon>
        <taxon>Dethiosulfovibrionaceae</taxon>
        <taxon>Jonquetella</taxon>
    </lineage>
</organism>
<dbReference type="InterPro" id="IPR036868">
    <property type="entry name" value="TusA-like_sf"/>
</dbReference>
<accession>H0UJT8</accession>
<keyword evidence="3" id="KW-1185">Reference proteome</keyword>
<dbReference type="SUPFAM" id="SSF64307">
    <property type="entry name" value="SirA-like"/>
    <property type="match status" value="1"/>
</dbReference>